<proteinExistence type="inferred from homology"/>
<reference evidence="7 8" key="1">
    <citation type="submission" date="2013-04" db="EMBL/GenBank/DDBJ databases">
        <title>The Genome Sequence of Bacteroides uniformis dnLKV2.</title>
        <authorList>
            <consortium name="The Broad Institute Genomics Platform"/>
            <consortium name="The Broad Institute Genome Sequencing Center for Infectious Disease"/>
            <person name="Earl A."/>
            <person name="Xavier R."/>
            <person name="Kuhn K."/>
            <person name="Stappenbeck T."/>
            <person name="Walker B."/>
            <person name="Young S."/>
            <person name="Zeng Q."/>
            <person name="Gargeya S."/>
            <person name="Fitzgerald M."/>
            <person name="Haas B."/>
            <person name="Abouelleil A."/>
            <person name="Allen A.W."/>
            <person name="Alvarado L."/>
            <person name="Arachchi H.M."/>
            <person name="Berlin A.M."/>
            <person name="Chapman S.B."/>
            <person name="Gainer-Dewar J."/>
            <person name="Goldberg J."/>
            <person name="Griggs A."/>
            <person name="Gujja S."/>
            <person name="Hansen M."/>
            <person name="Howarth C."/>
            <person name="Imamovic A."/>
            <person name="Ireland A."/>
            <person name="Larimer J."/>
            <person name="McCowan C."/>
            <person name="Murphy C."/>
            <person name="Pearson M."/>
            <person name="Poon T.W."/>
            <person name="Priest M."/>
            <person name="Roberts A."/>
            <person name="Saif S."/>
            <person name="Shea T."/>
            <person name="Sisk P."/>
            <person name="Sykes S."/>
            <person name="Wortman J."/>
            <person name="Nusbaum C."/>
            <person name="Birren B."/>
        </authorList>
    </citation>
    <scope>NUCLEOTIDE SEQUENCE [LARGE SCALE GENOMIC DNA]</scope>
    <source>
        <strain evidence="8">dnLKV2</strain>
    </source>
</reference>
<dbReference type="InterPro" id="IPR029063">
    <property type="entry name" value="SAM-dependent_MTases_sf"/>
</dbReference>
<evidence type="ECO:0000256" key="1">
    <source>
        <dbReference type="ARBA" id="ARBA00006594"/>
    </source>
</evidence>
<dbReference type="Pfam" id="PF02086">
    <property type="entry name" value="MethyltransfD12"/>
    <property type="match status" value="1"/>
</dbReference>
<dbReference type="GO" id="GO:0009007">
    <property type="term" value="F:site-specific DNA-methyltransferase (adenine-specific) activity"/>
    <property type="evidence" value="ECO:0007669"/>
    <property type="project" value="UniProtKB-EC"/>
</dbReference>
<dbReference type="GO" id="GO:0009307">
    <property type="term" value="P:DNA restriction-modification system"/>
    <property type="evidence" value="ECO:0007669"/>
    <property type="project" value="InterPro"/>
</dbReference>
<comment type="caution">
    <text evidence="7">The sequence shown here is derived from an EMBL/GenBank/DDBJ whole genome shotgun (WGS) entry which is preliminary data.</text>
</comment>
<evidence type="ECO:0000256" key="2">
    <source>
        <dbReference type="ARBA" id="ARBA00011900"/>
    </source>
</evidence>
<sequence>MKKEYLSAPLPFVGQKRMFAKEYIKVLGEVKDAKVFVDLFGGSGLLSHITKRQCPDATVVYNDFDNYRRRIENIPRTNALLVDLRNIVRGVPKHGCIKGTMRDEVFVRLEQEERTHGYIDFITISSAIMFSMKYKLSIPEMKKEALYNNIRQSDYPAASDYLEGLTIVSCDYKVLFEKYRDRDDVVFLVDPPYLSTDVGTYNMYWKLSDYLDVLKVLVGHRYVYFTSNKSSIIELCDWLDKNKEIGNPFIGATRKEFNASMNYNSHYTDIMLYNVA</sequence>
<dbReference type="EC" id="2.1.1.72" evidence="2"/>
<accession>R9HT48</accession>
<dbReference type="HOGENOM" id="CLU_086314_0_0_10"/>
<dbReference type="AlphaFoldDB" id="R9HT48"/>
<dbReference type="RefSeq" id="WP_016273812.1">
    <property type="nucleotide sequence ID" value="NZ_KE159487.1"/>
</dbReference>
<evidence type="ECO:0000313" key="8">
    <source>
        <dbReference type="Proteomes" id="UP000014212"/>
    </source>
</evidence>
<evidence type="ECO:0000313" key="7">
    <source>
        <dbReference type="EMBL" id="EOS07182.1"/>
    </source>
</evidence>
<dbReference type="Gene3D" id="1.10.1020.10">
    <property type="entry name" value="Adenine-specific Methyltransferase, Domain 2"/>
    <property type="match status" value="1"/>
</dbReference>
<dbReference type="SUPFAM" id="SSF53335">
    <property type="entry name" value="S-adenosyl-L-methionine-dependent methyltransferases"/>
    <property type="match status" value="1"/>
</dbReference>
<evidence type="ECO:0000256" key="5">
    <source>
        <dbReference type="ARBA" id="ARBA00022691"/>
    </source>
</evidence>
<dbReference type="InterPro" id="IPR012327">
    <property type="entry name" value="MeTrfase_D12"/>
</dbReference>
<evidence type="ECO:0000256" key="3">
    <source>
        <dbReference type="ARBA" id="ARBA00022603"/>
    </source>
</evidence>
<gene>
    <name evidence="7" type="ORF">C801_02959</name>
</gene>
<dbReference type="Gene3D" id="3.40.50.150">
    <property type="entry name" value="Vaccinia Virus protein VP39"/>
    <property type="match status" value="1"/>
</dbReference>
<keyword evidence="3" id="KW-0489">Methyltransferase</keyword>
<keyword evidence="5" id="KW-0949">S-adenosyl-L-methionine</keyword>
<dbReference type="Proteomes" id="UP000014212">
    <property type="component" value="Unassembled WGS sequence"/>
</dbReference>
<organism evidence="7 8">
    <name type="scientific">Bacteroides uniformis dnLKV2</name>
    <dbReference type="NCBI Taxonomy" id="1235787"/>
    <lineage>
        <taxon>Bacteria</taxon>
        <taxon>Pseudomonadati</taxon>
        <taxon>Bacteroidota</taxon>
        <taxon>Bacteroidia</taxon>
        <taxon>Bacteroidales</taxon>
        <taxon>Bacteroidaceae</taxon>
        <taxon>Bacteroides</taxon>
    </lineage>
</organism>
<comment type="similarity">
    <text evidence="1">Belongs to the N(4)/N(6)-methyltransferase family.</text>
</comment>
<dbReference type="GO" id="GO:0032259">
    <property type="term" value="P:methylation"/>
    <property type="evidence" value="ECO:0007669"/>
    <property type="project" value="UniProtKB-KW"/>
</dbReference>
<dbReference type="EMBL" id="ASSO01000009">
    <property type="protein sequence ID" value="EOS07182.1"/>
    <property type="molecule type" value="Genomic_DNA"/>
</dbReference>
<evidence type="ECO:0000256" key="4">
    <source>
        <dbReference type="ARBA" id="ARBA00022679"/>
    </source>
</evidence>
<keyword evidence="4" id="KW-0808">Transferase</keyword>
<dbReference type="InterPro" id="IPR023095">
    <property type="entry name" value="Ade_MeTrfase_dom_2"/>
</dbReference>
<name>R9HT48_BACUN</name>
<comment type="catalytic activity">
    <reaction evidence="6">
        <text>a 2'-deoxyadenosine in DNA + S-adenosyl-L-methionine = an N(6)-methyl-2'-deoxyadenosine in DNA + S-adenosyl-L-homocysteine + H(+)</text>
        <dbReference type="Rhea" id="RHEA:15197"/>
        <dbReference type="Rhea" id="RHEA-COMP:12418"/>
        <dbReference type="Rhea" id="RHEA-COMP:12419"/>
        <dbReference type="ChEBI" id="CHEBI:15378"/>
        <dbReference type="ChEBI" id="CHEBI:57856"/>
        <dbReference type="ChEBI" id="CHEBI:59789"/>
        <dbReference type="ChEBI" id="CHEBI:90615"/>
        <dbReference type="ChEBI" id="CHEBI:90616"/>
        <dbReference type="EC" id="2.1.1.72"/>
    </reaction>
</comment>
<evidence type="ECO:0000256" key="6">
    <source>
        <dbReference type="ARBA" id="ARBA00047942"/>
    </source>
</evidence>
<protein>
    <recommendedName>
        <fullName evidence="2">site-specific DNA-methyltransferase (adenine-specific)</fullName>
        <ecNumber evidence="2">2.1.1.72</ecNumber>
    </recommendedName>
</protein>